<evidence type="ECO:0000259" key="4">
    <source>
        <dbReference type="PROSITE" id="PS51339"/>
    </source>
</evidence>
<dbReference type="Pfam" id="PF06602">
    <property type="entry name" value="Myotub-related"/>
    <property type="match status" value="2"/>
</dbReference>
<keyword evidence="6" id="KW-1185">Reference proteome</keyword>
<accession>A0AAD4QRX7</accession>
<feature type="domain" description="Myotubularin phosphatase" evidence="4">
    <location>
        <begin position="1"/>
        <end position="189"/>
    </location>
</feature>
<sequence length="189" mass="21677">MLARNEMPMRIIGSAADTKMITKIVFYDISLQDIDNIREVRNSLKGLRQVCPKKSNDPSFKKALDDSKWLTHIKRILDAARRAVTEIAKNNNSVLVHCSDGWDRTPQRIGHGEQLSNNPVRNIASSPDNERSPIFVQFIDCVWQLVKQHPNAFQFNVKLLTTILDELYACRFGTFLYNSEKERRESVSG</sequence>
<dbReference type="GO" id="GO:0005737">
    <property type="term" value="C:cytoplasm"/>
    <property type="evidence" value="ECO:0007669"/>
    <property type="project" value="TreeGrafter"/>
</dbReference>
<proteinExistence type="inferred from homology"/>
<evidence type="ECO:0000256" key="2">
    <source>
        <dbReference type="PIRSR" id="PIRSR630564-1"/>
    </source>
</evidence>
<dbReference type="EMBL" id="JAKKPZ010000534">
    <property type="protein sequence ID" value="KAI1694230.1"/>
    <property type="molecule type" value="Genomic_DNA"/>
</dbReference>
<dbReference type="PROSITE" id="PS51339">
    <property type="entry name" value="PPASE_MYOTUBULARIN"/>
    <property type="match status" value="1"/>
</dbReference>
<evidence type="ECO:0000313" key="5">
    <source>
        <dbReference type="EMBL" id="KAI1694230.1"/>
    </source>
</evidence>
<comment type="similarity">
    <text evidence="1">Belongs to the protein-tyrosine phosphatase family. Non-receptor class myotubularin subfamily.</text>
</comment>
<reference evidence="5" key="1">
    <citation type="submission" date="2022-01" db="EMBL/GenBank/DDBJ databases">
        <title>Genome Sequence Resource for Two Populations of Ditylenchus destructor, the Migratory Endoparasitic Phytonematode.</title>
        <authorList>
            <person name="Zhang H."/>
            <person name="Lin R."/>
            <person name="Xie B."/>
        </authorList>
    </citation>
    <scope>NUCLEOTIDE SEQUENCE</scope>
    <source>
        <strain evidence="5">BazhouSP</strain>
    </source>
</reference>
<name>A0AAD4QRX7_9BILA</name>
<dbReference type="AlphaFoldDB" id="A0AAD4QRX7"/>
<dbReference type="PANTHER" id="PTHR10807:SF128">
    <property type="entry name" value="PHOSPHATIDYLINOSITOL-3,5-BISPHOSPHATE 3-PHOSPHATASE"/>
    <property type="match status" value="1"/>
</dbReference>
<feature type="binding site" evidence="3">
    <location>
        <begin position="98"/>
        <end position="104"/>
    </location>
    <ligand>
        <name>substrate</name>
    </ligand>
</feature>
<gene>
    <name evidence="5" type="ORF">DdX_20232</name>
</gene>
<feature type="active site" description="Phosphocysteine intermediate" evidence="2">
    <location>
        <position position="98"/>
    </location>
</feature>
<dbReference type="SUPFAM" id="SSF52799">
    <property type="entry name" value="(Phosphotyrosine protein) phosphatases II"/>
    <property type="match status" value="1"/>
</dbReference>
<evidence type="ECO:0000256" key="3">
    <source>
        <dbReference type="PIRSR" id="PIRSR630564-2"/>
    </source>
</evidence>
<dbReference type="Proteomes" id="UP001201812">
    <property type="component" value="Unassembled WGS sequence"/>
</dbReference>
<evidence type="ECO:0000313" key="6">
    <source>
        <dbReference type="Proteomes" id="UP001201812"/>
    </source>
</evidence>
<evidence type="ECO:0000256" key="1">
    <source>
        <dbReference type="ARBA" id="ARBA00007471"/>
    </source>
</evidence>
<comment type="caution">
    <text evidence="5">The sequence shown here is derived from an EMBL/GenBank/DDBJ whole genome shotgun (WGS) entry which is preliminary data.</text>
</comment>
<dbReference type="InterPro" id="IPR030564">
    <property type="entry name" value="Myotubularin"/>
</dbReference>
<feature type="binding site" evidence="3">
    <location>
        <begin position="36"/>
        <end position="37"/>
    </location>
    <ligand>
        <name>substrate</name>
    </ligand>
</feature>
<organism evidence="5 6">
    <name type="scientific">Ditylenchus destructor</name>
    <dbReference type="NCBI Taxonomy" id="166010"/>
    <lineage>
        <taxon>Eukaryota</taxon>
        <taxon>Metazoa</taxon>
        <taxon>Ecdysozoa</taxon>
        <taxon>Nematoda</taxon>
        <taxon>Chromadorea</taxon>
        <taxon>Rhabditida</taxon>
        <taxon>Tylenchina</taxon>
        <taxon>Tylenchomorpha</taxon>
        <taxon>Sphaerularioidea</taxon>
        <taxon>Anguinidae</taxon>
        <taxon>Anguininae</taxon>
        <taxon>Ditylenchus</taxon>
    </lineage>
</organism>
<protein>
    <submittedName>
        <fullName evidence="5">Myotubularin-like phosphatase domain-containing protein</fullName>
    </submittedName>
</protein>
<dbReference type="InterPro" id="IPR010569">
    <property type="entry name" value="Myotubularin-like_Pase_dom"/>
</dbReference>
<dbReference type="InterPro" id="IPR029021">
    <property type="entry name" value="Prot-tyrosine_phosphatase-like"/>
</dbReference>
<dbReference type="PANTHER" id="PTHR10807">
    <property type="entry name" value="MYOTUBULARIN-RELATED"/>
    <property type="match status" value="1"/>
</dbReference>